<reference evidence="2" key="1">
    <citation type="submission" date="2018-12" db="EMBL/GenBank/DDBJ databases">
        <title>Tengunoibacter tsumagoiensis gen. nov., sp. nov., Dictyobacter kobayashii sp. nov., D. alpinus sp. nov., and D. joshuensis sp. nov. and description of Dictyobacteraceae fam. nov. within the order Ktedonobacterales isolated from Tengu-no-mugimeshi.</title>
        <authorList>
            <person name="Wang C.M."/>
            <person name="Zheng Y."/>
            <person name="Sakai Y."/>
            <person name="Toyoda A."/>
            <person name="Minakuchi Y."/>
            <person name="Abe K."/>
            <person name="Yokota A."/>
            <person name="Yabe S."/>
        </authorList>
    </citation>
    <scope>NUCLEOTIDE SEQUENCE [LARGE SCALE GENOMIC DNA]</scope>
    <source>
        <strain evidence="2">Uno11</strain>
    </source>
</reference>
<dbReference type="AlphaFoldDB" id="A0A402ASN9"/>
<gene>
    <name evidence="1" type="ORF">KDK_59070</name>
</gene>
<organism evidence="1 2">
    <name type="scientific">Dictyobacter kobayashii</name>
    <dbReference type="NCBI Taxonomy" id="2014872"/>
    <lineage>
        <taxon>Bacteria</taxon>
        <taxon>Bacillati</taxon>
        <taxon>Chloroflexota</taxon>
        <taxon>Ktedonobacteria</taxon>
        <taxon>Ktedonobacterales</taxon>
        <taxon>Dictyobacteraceae</taxon>
        <taxon>Dictyobacter</taxon>
    </lineage>
</organism>
<evidence type="ECO:0000313" key="2">
    <source>
        <dbReference type="Proteomes" id="UP000287188"/>
    </source>
</evidence>
<dbReference type="EMBL" id="BIFS01000002">
    <property type="protein sequence ID" value="GCE22107.1"/>
    <property type="molecule type" value="Genomic_DNA"/>
</dbReference>
<dbReference type="InterPro" id="IPR036890">
    <property type="entry name" value="HATPase_C_sf"/>
</dbReference>
<evidence type="ECO:0000313" key="1">
    <source>
        <dbReference type="EMBL" id="GCE22107.1"/>
    </source>
</evidence>
<sequence length="45" mass="5008">MGERVALLDGTLRAGPEPGHGWRVEVVLPRKIRGQAEVNETREKV</sequence>
<keyword evidence="2" id="KW-1185">Reference proteome</keyword>
<evidence type="ECO:0008006" key="3">
    <source>
        <dbReference type="Google" id="ProtNLM"/>
    </source>
</evidence>
<protein>
    <recommendedName>
        <fullName evidence="3">Signal transduction histidine kinase subgroup 3 dimerisation and phosphoacceptor domain-containing protein</fullName>
    </recommendedName>
</protein>
<comment type="caution">
    <text evidence="1">The sequence shown here is derived from an EMBL/GenBank/DDBJ whole genome shotgun (WGS) entry which is preliminary data.</text>
</comment>
<dbReference type="Proteomes" id="UP000287188">
    <property type="component" value="Unassembled WGS sequence"/>
</dbReference>
<accession>A0A402ASN9</accession>
<name>A0A402ASN9_9CHLR</name>
<proteinExistence type="predicted"/>
<dbReference type="Gene3D" id="3.30.565.10">
    <property type="entry name" value="Histidine kinase-like ATPase, C-terminal domain"/>
    <property type="match status" value="1"/>
</dbReference>